<evidence type="ECO:0008006" key="3">
    <source>
        <dbReference type="Google" id="ProtNLM"/>
    </source>
</evidence>
<name>A0AAJ1IEX5_9SPIO</name>
<comment type="caution">
    <text evidence="1">The sequence shown here is derived from an EMBL/GenBank/DDBJ whole genome shotgun (WGS) entry which is preliminary data.</text>
</comment>
<evidence type="ECO:0000313" key="2">
    <source>
        <dbReference type="Proteomes" id="UP001221217"/>
    </source>
</evidence>
<dbReference type="EMBL" id="JAQQAL010000038">
    <property type="protein sequence ID" value="MDC7228010.1"/>
    <property type="molecule type" value="Genomic_DNA"/>
</dbReference>
<dbReference type="AlphaFoldDB" id="A0AAJ1IEX5"/>
<evidence type="ECO:0000313" key="1">
    <source>
        <dbReference type="EMBL" id="MDC7228010.1"/>
    </source>
</evidence>
<reference evidence="1 2" key="1">
    <citation type="submission" date="2022-12" db="EMBL/GenBank/DDBJ databases">
        <title>Metagenome assembled genome from gulf of manar.</title>
        <authorList>
            <person name="Kohli P."/>
            <person name="Pk S."/>
            <person name="Venkata Ramana C."/>
            <person name="Sasikala C."/>
        </authorList>
    </citation>
    <scope>NUCLEOTIDE SEQUENCE [LARGE SCALE GENOMIC DNA]</scope>
    <source>
        <strain evidence="1">JB008</strain>
    </source>
</reference>
<accession>A0AAJ1IEX5</accession>
<sequence length="76" mass="8906">MKTLSLKMDDDIFTETEEILAQVKKARNRYINEAVDYYNKLAKRKILEQQFQNDSTVVRDDSMAVLNEFEAIEDDG</sequence>
<organism evidence="1 2">
    <name type="scientific">Candidatus Thalassospirochaeta sargassi</name>
    <dbReference type="NCBI Taxonomy" id="3119039"/>
    <lineage>
        <taxon>Bacteria</taxon>
        <taxon>Pseudomonadati</taxon>
        <taxon>Spirochaetota</taxon>
        <taxon>Spirochaetia</taxon>
        <taxon>Spirochaetales</taxon>
        <taxon>Spirochaetaceae</taxon>
        <taxon>Candidatus Thalassospirochaeta</taxon>
    </lineage>
</organism>
<protein>
    <recommendedName>
        <fullName evidence="3">CopG family transcriptional regulator</fullName>
    </recommendedName>
</protein>
<dbReference type="Proteomes" id="UP001221217">
    <property type="component" value="Unassembled WGS sequence"/>
</dbReference>
<proteinExistence type="predicted"/>
<gene>
    <name evidence="1" type="ORF">PQJ61_14700</name>
</gene>